<dbReference type="PANTHER" id="PTHR45694">
    <property type="entry name" value="GLUTAREDOXIN 2"/>
    <property type="match status" value="1"/>
</dbReference>
<evidence type="ECO:0000256" key="1">
    <source>
        <dbReference type="ARBA" id="ARBA00007787"/>
    </source>
</evidence>
<dbReference type="EMBL" id="JACEZS010000002">
    <property type="protein sequence ID" value="MBA5604602.1"/>
    <property type="molecule type" value="Genomic_DNA"/>
</dbReference>
<gene>
    <name evidence="3" type="ORF">H3H36_04400</name>
</gene>
<name>A0A7W2EEZ0_9BURK</name>
<dbReference type="AlphaFoldDB" id="A0A7W2EEZ0"/>
<feature type="domain" description="Glutaredoxin" evidence="2">
    <location>
        <begin position="40"/>
        <end position="101"/>
    </location>
</feature>
<proteinExistence type="inferred from homology"/>
<dbReference type="RefSeq" id="WP_182214498.1">
    <property type="nucleotide sequence ID" value="NZ_JACEZS010000002.1"/>
</dbReference>
<dbReference type="PROSITE" id="PS51354">
    <property type="entry name" value="GLUTAREDOXIN_2"/>
    <property type="match status" value="1"/>
</dbReference>
<dbReference type="GO" id="GO:0015038">
    <property type="term" value="F:glutathione disulfide oxidoreductase activity"/>
    <property type="evidence" value="ECO:0007669"/>
    <property type="project" value="TreeGrafter"/>
</dbReference>
<organism evidence="3 4">
    <name type="scientific">Rugamonas fusca</name>
    <dbReference type="NCBI Taxonomy" id="2758568"/>
    <lineage>
        <taxon>Bacteria</taxon>
        <taxon>Pseudomonadati</taxon>
        <taxon>Pseudomonadota</taxon>
        <taxon>Betaproteobacteria</taxon>
        <taxon>Burkholderiales</taxon>
        <taxon>Oxalobacteraceae</taxon>
        <taxon>Telluria group</taxon>
        <taxon>Rugamonas</taxon>
    </lineage>
</organism>
<dbReference type="InterPro" id="IPR036249">
    <property type="entry name" value="Thioredoxin-like_sf"/>
</dbReference>
<comment type="similarity">
    <text evidence="1">Belongs to the glutaredoxin family.</text>
</comment>
<dbReference type="Proteomes" id="UP000566711">
    <property type="component" value="Unassembled WGS sequence"/>
</dbReference>
<dbReference type="PANTHER" id="PTHR45694:SF5">
    <property type="entry name" value="GLUTAREDOXIN 2"/>
    <property type="match status" value="1"/>
</dbReference>
<comment type="caution">
    <text evidence="3">The sequence shown here is derived from an EMBL/GenBank/DDBJ whole genome shotgun (WGS) entry which is preliminary data.</text>
</comment>
<accession>A0A7W2EEZ0</accession>
<dbReference type="InterPro" id="IPR002109">
    <property type="entry name" value="Glutaredoxin"/>
</dbReference>
<protein>
    <submittedName>
        <fullName evidence="3">Glutaredoxin</fullName>
    </submittedName>
</protein>
<dbReference type="SUPFAM" id="SSF52833">
    <property type="entry name" value="Thioredoxin-like"/>
    <property type="match status" value="1"/>
</dbReference>
<keyword evidence="4" id="KW-1185">Reference proteome</keyword>
<dbReference type="Pfam" id="PF00462">
    <property type="entry name" value="Glutaredoxin"/>
    <property type="match status" value="1"/>
</dbReference>
<dbReference type="GO" id="GO:0005737">
    <property type="term" value="C:cytoplasm"/>
    <property type="evidence" value="ECO:0007669"/>
    <property type="project" value="TreeGrafter"/>
</dbReference>
<dbReference type="Gene3D" id="3.40.30.10">
    <property type="entry name" value="Glutaredoxin"/>
    <property type="match status" value="1"/>
</dbReference>
<sequence length="122" mass="13576">MTRSILDEAHIHPAIRATISDSHADVVREVQAAIAAHPVVVVGMAQNPFPRKARKILDGLGQPYHYLEYGSYLSQWRRRNALKMWTGWPTMPMVFVRGVLVGGAQELQKLVDQGQFSALLAA</sequence>
<evidence type="ECO:0000313" key="3">
    <source>
        <dbReference type="EMBL" id="MBA5604602.1"/>
    </source>
</evidence>
<dbReference type="GO" id="GO:0034599">
    <property type="term" value="P:cellular response to oxidative stress"/>
    <property type="evidence" value="ECO:0007669"/>
    <property type="project" value="TreeGrafter"/>
</dbReference>
<reference evidence="3 4" key="1">
    <citation type="submission" date="2020-07" db="EMBL/GenBank/DDBJ databases">
        <title>Novel species isolated from subtropical streams in China.</title>
        <authorList>
            <person name="Lu H."/>
        </authorList>
    </citation>
    <scope>NUCLEOTIDE SEQUENCE [LARGE SCALE GENOMIC DNA]</scope>
    <source>
        <strain evidence="3 4">FT3S</strain>
    </source>
</reference>
<evidence type="ECO:0000259" key="2">
    <source>
        <dbReference type="Pfam" id="PF00462"/>
    </source>
</evidence>
<evidence type="ECO:0000313" key="4">
    <source>
        <dbReference type="Proteomes" id="UP000566711"/>
    </source>
</evidence>